<protein>
    <recommendedName>
        <fullName evidence="3">Transposase</fullName>
    </recommendedName>
</protein>
<dbReference type="EMBL" id="JAUSUD010000001">
    <property type="protein sequence ID" value="MDQ0229000.1"/>
    <property type="molecule type" value="Genomic_DNA"/>
</dbReference>
<evidence type="ECO:0008006" key="3">
    <source>
        <dbReference type="Google" id="ProtNLM"/>
    </source>
</evidence>
<reference evidence="1 2" key="1">
    <citation type="submission" date="2023-07" db="EMBL/GenBank/DDBJ databases">
        <title>Genomic Encyclopedia of Type Strains, Phase IV (KMG-IV): sequencing the most valuable type-strain genomes for metagenomic binning, comparative biology and taxonomic classification.</title>
        <authorList>
            <person name="Goeker M."/>
        </authorList>
    </citation>
    <scope>NUCLEOTIDE SEQUENCE [LARGE SCALE GENOMIC DNA]</scope>
    <source>
        <strain evidence="1 2">DSM 29005</strain>
    </source>
</reference>
<accession>A0ABT9Z9R3</accession>
<organism evidence="1 2">
    <name type="scientific">Metabacillus malikii</name>
    <dbReference type="NCBI Taxonomy" id="1504265"/>
    <lineage>
        <taxon>Bacteria</taxon>
        <taxon>Bacillati</taxon>
        <taxon>Bacillota</taxon>
        <taxon>Bacilli</taxon>
        <taxon>Bacillales</taxon>
        <taxon>Bacillaceae</taxon>
        <taxon>Metabacillus</taxon>
    </lineage>
</organism>
<comment type="caution">
    <text evidence="1">The sequence shown here is derived from an EMBL/GenBank/DDBJ whole genome shotgun (WGS) entry which is preliminary data.</text>
</comment>
<evidence type="ECO:0000313" key="2">
    <source>
        <dbReference type="Proteomes" id="UP001234495"/>
    </source>
</evidence>
<sequence>MHVAQNMDNISDEQLERVDKKWKQNVSTYQKLFHTLESRLLDTIFPHGVFTTFN</sequence>
<proteinExistence type="predicted"/>
<keyword evidence="2" id="KW-1185">Reference proteome</keyword>
<dbReference type="Proteomes" id="UP001234495">
    <property type="component" value="Unassembled WGS sequence"/>
</dbReference>
<evidence type="ECO:0000313" key="1">
    <source>
        <dbReference type="EMBL" id="MDQ0229000.1"/>
    </source>
</evidence>
<name>A0ABT9Z9R3_9BACI</name>
<gene>
    <name evidence="1" type="ORF">J2S19_000250</name>
</gene>